<dbReference type="GO" id="GO:0006430">
    <property type="term" value="P:lysyl-tRNA aminoacylation"/>
    <property type="evidence" value="ECO:0007669"/>
    <property type="project" value="TreeGrafter"/>
</dbReference>
<dbReference type="GO" id="GO:0000049">
    <property type="term" value="F:tRNA binding"/>
    <property type="evidence" value="ECO:0007669"/>
    <property type="project" value="TreeGrafter"/>
</dbReference>
<name>A0A914PLZ3_9BILA</name>
<dbReference type="AlphaFoldDB" id="A0A914PLZ3"/>
<dbReference type="PANTHER" id="PTHR42918:SF9">
    <property type="entry name" value="LYSINE--TRNA LIGASE"/>
    <property type="match status" value="1"/>
</dbReference>
<dbReference type="WBParaSite" id="PDA_v2.g16931.t1">
    <property type="protein sequence ID" value="PDA_v2.g16931.t1"/>
    <property type="gene ID" value="PDA_v2.g16931"/>
</dbReference>
<feature type="compositionally biased region" description="Polar residues" evidence="2">
    <location>
        <begin position="1"/>
        <end position="11"/>
    </location>
</feature>
<evidence type="ECO:0000256" key="2">
    <source>
        <dbReference type="SAM" id="MobiDB-lite"/>
    </source>
</evidence>
<dbReference type="GO" id="GO:0005829">
    <property type="term" value="C:cytosol"/>
    <property type="evidence" value="ECO:0007669"/>
    <property type="project" value="TreeGrafter"/>
</dbReference>
<sequence length="125" mass="14257">MSNQEGTTLSKNELKRQQKLAKKEQEKKDKEAAKAVAAASDENVKKEKKEQTVDPSDPQEYFNMRVRMIEARRAAGENPFPHKFHVSISLANFIKKYENSMENNQVLEDEPVSVAGNFFILTLIS</sequence>
<feature type="compositionally biased region" description="Basic and acidic residues" evidence="2">
    <location>
        <begin position="42"/>
        <end position="52"/>
    </location>
</feature>
<keyword evidence="3" id="KW-1185">Reference proteome</keyword>
<dbReference type="PANTHER" id="PTHR42918">
    <property type="entry name" value="LYSYL-TRNA SYNTHETASE"/>
    <property type="match status" value="1"/>
</dbReference>
<proteinExistence type="predicted"/>
<feature type="compositionally biased region" description="Basic and acidic residues" evidence="2">
    <location>
        <begin position="12"/>
        <end position="33"/>
    </location>
</feature>
<dbReference type="GO" id="GO:0005739">
    <property type="term" value="C:mitochondrion"/>
    <property type="evidence" value="ECO:0007669"/>
    <property type="project" value="TreeGrafter"/>
</dbReference>
<dbReference type="Proteomes" id="UP000887578">
    <property type="component" value="Unplaced"/>
</dbReference>
<evidence type="ECO:0000256" key="1">
    <source>
        <dbReference type="ARBA" id="ARBA00022741"/>
    </source>
</evidence>
<evidence type="ECO:0000313" key="4">
    <source>
        <dbReference type="WBParaSite" id="PDA_v2.g16931.t1"/>
    </source>
</evidence>
<dbReference type="GO" id="GO:0017101">
    <property type="term" value="C:aminoacyl-tRNA synthetase multienzyme complex"/>
    <property type="evidence" value="ECO:0007669"/>
    <property type="project" value="TreeGrafter"/>
</dbReference>
<feature type="region of interest" description="Disordered" evidence="2">
    <location>
        <begin position="1"/>
        <end position="59"/>
    </location>
</feature>
<evidence type="ECO:0000313" key="3">
    <source>
        <dbReference type="Proteomes" id="UP000887578"/>
    </source>
</evidence>
<dbReference type="Gene3D" id="2.40.50.140">
    <property type="entry name" value="Nucleic acid-binding proteins"/>
    <property type="match status" value="1"/>
</dbReference>
<dbReference type="InterPro" id="IPR012340">
    <property type="entry name" value="NA-bd_OB-fold"/>
</dbReference>
<keyword evidence="1" id="KW-0547">Nucleotide-binding</keyword>
<dbReference type="GO" id="GO:0004824">
    <property type="term" value="F:lysine-tRNA ligase activity"/>
    <property type="evidence" value="ECO:0007669"/>
    <property type="project" value="TreeGrafter"/>
</dbReference>
<accession>A0A914PLZ3</accession>
<dbReference type="SUPFAM" id="SSF50249">
    <property type="entry name" value="Nucleic acid-binding proteins"/>
    <property type="match status" value="1"/>
</dbReference>
<protein>
    <submittedName>
        <fullName evidence="4">Uncharacterized protein</fullName>
    </submittedName>
</protein>
<organism evidence="3 4">
    <name type="scientific">Panagrolaimus davidi</name>
    <dbReference type="NCBI Taxonomy" id="227884"/>
    <lineage>
        <taxon>Eukaryota</taxon>
        <taxon>Metazoa</taxon>
        <taxon>Ecdysozoa</taxon>
        <taxon>Nematoda</taxon>
        <taxon>Chromadorea</taxon>
        <taxon>Rhabditida</taxon>
        <taxon>Tylenchina</taxon>
        <taxon>Panagrolaimomorpha</taxon>
        <taxon>Panagrolaimoidea</taxon>
        <taxon>Panagrolaimidae</taxon>
        <taxon>Panagrolaimus</taxon>
    </lineage>
</organism>
<reference evidence="4" key="1">
    <citation type="submission" date="2022-11" db="UniProtKB">
        <authorList>
            <consortium name="WormBaseParasite"/>
        </authorList>
    </citation>
    <scope>IDENTIFICATION</scope>
</reference>